<dbReference type="PATRIC" id="fig|570156.3.peg.1082"/>
<accession>A0A0P7EGN4</accession>
<dbReference type="AlphaFoldDB" id="A0A0P7EGN4"/>
<organism evidence="1 2">
    <name type="scientific">Pseudoalteromonas lipolytica</name>
    <dbReference type="NCBI Taxonomy" id="570156"/>
    <lineage>
        <taxon>Bacteria</taxon>
        <taxon>Pseudomonadati</taxon>
        <taxon>Pseudomonadota</taxon>
        <taxon>Gammaproteobacteria</taxon>
        <taxon>Alteromonadales</taxon>
        <taxon>Pseudoalteromonadaceae</taxon>
        <taxon>Pseudoalteromonas</taxon>
    </lineage>
</organism>
<reference evidence="1 2" key="1">
    <citation type="submission" date="2015-09" db="EMBL/GenBank/DDBJ databases">
        <title>Draft Genome Sequence of Pseudoalteromonas lipolytica UCD-48B.</title>
        <authorList>
            <person name="Krusor M."/>
            <person name="Coil D.A."/>
            <person name="Lang J.M."/>
            <person name="Eisen J.A."/>
            <person name="Alexiev A."/>
        </authorList>
    </citation>
    <scope>NUCLEOTIDE SEQUENCE [LARGE SCALE GENOMIC DNA]</scope>
    <source>
        <strain evidence="1 2">UCD-48B</strain>
    </source>
</reference>
<protein>
    <submittedName>
        <fullName evidence="1">Uncharacterized protein</fullName>
    </submittedName>
</protein>
<comment type="caution">
    <text evidence="1">The sequence shown here is derived from an EMBL/GenBank/DDBJ whole genome shotgun (WGS) entry which is preliminary data.</text>
</comment>
<evidence type="ECO:0000313" key="1">
    <source>
        <dbReference type="EMBL" id="KPM82454.1"/>
    </source>
</evidence>
<evidence type="ECO:0000313" key="2">
    <source>
        <dbReference type="Proteomes" id="UP000050378"/>
    </source>
</evidence>
<sequence length="59" mass="6879">MIVVVNLLTAPQKVNQIITPTTKKINLLVITLFKKYSTKIITNNFYNHQKQIKTYKTKT</sequence>
<gene>
    <name evidence="1" type="ORF">AOG27_15810</name>
</gene>
<proteinExistence type="predicted"/>
<dbReference type="EMBL" id="LJTC01000011">
    <property type="protein sequence ID" value="KPM82454.1"/>
    <property type="molecule type" value="Genomic_DNA"/>
</dbReference>
<name>A0A0P7EGN4_9GAMM</name>
<dbReference type="Proteomes" id="UP000050378">
    <property type="component" value="Unassembled WGS sequence"/>
</dbReference>